<dbReference type="Pfam" id="PF02588">
    <property type="entry name" value="YitT_membrane"/>
    <property type="match status" value="1"/>
</dbReference>
<dbReference type="Gene3D" id="3.30.70.120">
    <property type="match status" value="1"/>
</dbReference>
<evidence type="ECO:0000259" key="7">
    <source>
        <dbReference type="Pfam" id="PF10035"/>
    </source>
</evidence>
<comment type="caution">
    <text evidence="8">The sequence shown here is derived from an EMBL/GenBank/DDBJ whole genome shotgun (WGS) entry which is preliminary data.</text>
</comment>
<dbReference type="InterPro" id="IPR003740">
    <property type="entry name" value="YitT"/>
</dbReference>
<evidence type="ECO:0000256" key="4">
    <source>
        <dbReference type="ARBA" id="ARBA00022989"/>
    </source>
</evidence>
<comment type="subcellular location">
    <subcellularLocation>
        <location evidence="1">Cell membrane</location>
        <topology evidence="1">Multi-pass membrane protein</topology>
    </subcellularLocation>
</comment>
<dbReference type="PIRSF" id="PIRSF006483">
    <property type="entry name" value="Membrane_protein_YitT"/>
    <property type="match status" value="1"/>
</dbReference>
<organism evidence="8 9">
    <name type="scientific">Candidatus Scatenecus faecavium</name>
    <dbReference type="NCBI Taxonomy" id="2840915"/>
    <lineage>
        <taxon>Bacteria</taxon>
        <taxon>Candidatus Scatenecus</taxon>
    </lineage>
</organism>
<feature type="transmembrane region" description="Helical" evidence="6">
    <location>
        <begin position="60"/>
        <end position="78"/>
    </location>
</feature>
<evidence type="ECO:0000256" key="2">
    <source>
        <dbReference type="ARBA" id="ARBA00022475"/>
    </source>
</evidence>
<keyword evidence="2" id="KW-1003">Cell membrane</keyword>
<keyword evidence="4 6" id="KW-1133">Transmembrane helix</keyword>
<name>A0A9D1FWZ2_9BACT</name>
<dbReference type="GO" id="GO:0005886">
    <property type="term" value="C:plasma membrane"/>
    <property type="evidence" value="ECO:0007669"/>
    <property type="project" value="UniProtKB-SubCell"/>
</dbReference>
<dbReference type="Proteomes" id="UP000824139">
    <property type="component" value="Unassembled WGS sequence"/>
</dbReference>
<protein>
    <submittedName>
        <fullName evidence="8">YitT family protein</fullName>
    </submittedName>
</protein>
<evidence type="ECO:0000256" key="1">
    <source>
        <dbReference type="ARBA" id="ARBA00004651"/>
    </source>
</evidence>
<sequence>MPERKISLKERVLFVLNKLCFLAFGAFVAAFALECFLVPNNIIDGGIVGISMILSYLTKYNLGLLILVLNIPFLCLAFTKMGKHFVFQTLYAVTMLAVGINIFETYHITDDLLLATVFGGIILGTGVGIVLKNEGSLDGTEIMSLVLSKKFGLSVGEIIMAFNIFIYFGAGLVFGWNKAMYSVLTYFIAYRVIDIVLEGLNSSKSVRIISDKAYEIGQELIDRFEISVTYLKGVGGYSKTEKTIIYCVVSRLEMAKLKEVVKEFDPGAFISVVDVHETYGSRMGKHIDKI</sequence>
<keyword evidence="3 6" id="KW-0812">Transmembrane</keyword>
<accession>A0A9D1FWZ2</accession>
<evidence type="ECO:0000313" key="8">
    <source>
        <dbReference type="EMBL" id="HIS82951.1"/>
    </source>
</evidence>
<dbReference type="PANTHER" id="PTHR33545">
    <property type="entry name" value="UPF0750 MEMBRANE PROTEIN YITT-RELATED"/>
    <property type="match status" value="1"/>
</dbReference>
<reference evidence="8" key="1">
    <citation type="submission" date="2020-10" db="EMBL/GenBank/DDBJ databases">
        <authorList>
            <person name="Gilroy R."/>
        </authorList>
    </citation>
    <scope>NUCLEOTIDE SEQUENCE</scope>
    <source>
        <strain evidence="8">CHK152-2994</strain>
    </source>
</reference>
<dbReference type="InterPro" id="IPR019264">
    <property type="entry name" value="DUF2179"/>
</dbReference>
<keyword evidence="5 6" id="KW-0472">Membrane</keyword>
<proteinExistence type="predicted"/>
<dbReference type="Pfam" id="PF10035">
    <property type="entry name" value="DUF2179"/>
    <property type="match status" value="1"/>
</dbReference>
<dbReference type="AlphaFoldDB" id="A0A9D1FWZ2"/>
<feature type="transmembrane region" description="Helical" evidence="6">
    <location>
        <begin position="151"/>
        <end position="173"/>
    </location>
</feature>
<feature type="transmembrane region" description="Helical" evidence="6">
    <location>
        <begin position="12"/>
        <end position="33"/>
    </location>
</feature>
<dbReference type="EMBL" id="DVJO01000106">
    <property type="protein sequence ID" value="HIS82951.1"/>
    <property type="molecule type" value="Genomic_DNA"/>
</dbReference>
<dbReference type="InterPro" id="IPR051461">
    <property type="entry name" value="UPF0750_membrane"/>
</dbReference>
<dbReference type="CDD" id="cd16380">
    <property type="entry name" value="YitT_C"/>
    <property type="match status" value="1"/>
</dbReference>
<evidence type="ECO:0000256" key="6">
    <source>
        <dbReference type="SAM" id="Phobius"/>
    </source>
</evidence>
<evidence type="ECO:0000313" key="9">
    <source>
        <dbReference type="Proteomes" id="UP000824139"/>
    </source>
</evidence>
<evidence type="ECO:0000256" key="5">
    <source>
        <dbReference type="ARBA" id="ARBA00023136"/>
    </source>
</evidence>
<reference evidence="8" key="2">
    <citation type="journal article" date="2021" name="PeerJ">
        <title>Extensive microbial diversity within the chicken gut microbiome revealed by metagenomics and culture.</title>
        <authorList>
            <person name="Gilroy R."/>
            <person name="Ravi A."/>
            <person name="Getino M."/>
            <person name="Pursley I."/>
            <person name="Horton D.L."/>
            <person name="Alikhan N.F."/>
            <person name="Baker D."/>
            <person name="Gharbi K."/>
            <person name="Hall N."/>
            <person name="Watson M."/>
            <person name="Adriaenssens E.M."/>
            <person name="Foster-Nyarko E."/>
            <person name="Jarju S."/>
            <person name="Secka A."/>
            <person name="Antonio M."/>
            <person name="Oren A."/>
            <person name="Chaudhuri R.R."/>
            <person name="La Ragione R."/>
            <person name="Hildebrand F."/>
            <person name="Pallen M.J."/>
        </authorList>
    </citation>
    <scope>NUCLEOTIDE SEQUENCE</scope>
    <source>
        <strain evidence="8">CHK152-2994</strain>
    </source>
</reference>
<gene>
    <name evidence="8" type="ORF">IAD41_05020</name>
</gene>
<feature type="domain" description="DUF2179" evidence="7">
    <location>
        <begin position="227"/>
        <end position="280"/>
    </location>
</feature>
<feature type="transmembrane region" description="Helical" evidence="6">
    <location>
        <begin position="112"/>
        <end position="131"/>
    </location>
</feature>
<dbReference type="InterPro" id="IPR015867">
    <property type="entry name" value="N-reg_PII/ATP_PRibTrfase_C"/>
</dbReference>
<dbReference type="PANTHER" id="PTHR33545:SF3">
    <property type="entry name" value="UPF0750 MEMBRANE PROTEIN YQFU"/>
    <property type="match status" value="1"/>
</dbReference>
<evidence type="ECO:0000256" key="3">
    <source>
        <dbReference type="ARBA" id="ARBA00022692"/>
    </source>
</evidence>
<feature type="transmembrane region" description="Helical" evidence="6">
    <location>
        <begin position="85"/>
        <end position="106"/>
    </location>
</feature>